<evidence type="ECO:0000256" key="1">
    <source>
        <dbReference type="SAM" id="SignalP"/>
    </source>
</evidence>
<dbReference type="AlphaFoldDB" id="A0A840FFM3"/>
<dbReference type="Proteomes" id="UP000529795">
    <property type="component" value="Unassembled WGS sequence"/>
</dbReference>
<sequence>MRLRYDLMRFFLLSLLLVSLAACGQQEQATNRAMEANAAAFVPPPVVRPKALPGQDDRPPLDVYVGKYPHDPIDGVGFYDRTEVANALIDAVGDEAMRRRIAGEATEVPIFVSGERIAAWGCEPHNCGPNHWVFLLRRDGTGGEACHHTDAMGGASRWYAGGAPVMRPGDCPKATT</sequence>
<accession>A0A840FFM3</accession>
<evidence type="ECO:0000313" key="3">
    <source>
        <dbReference type="Proteomes" id="UP000529795"/>
    </source>
</evidence>
<comment type="caution">
    <text evidence="2">The sequence shown here is derived from an EMBL/GenBank/DDBJ whole genome shotgun (WGS) entry which is preliminary data.</text>
</comment>
<dbReference type="PROSITE" id="PS51257">
    <property type="entry name" value="PROKAR_LIPOPROTEIN"/>
    <property type="match status" value="1"/>
</dbReference>
<dbReference type="RefSeq" id="WP_183981693.1">
    <property type="nucleotide sequence ID" value="NZ_JACIEV010000001.1"/>
</dbReference>
<feature type="chain" id="PRO_5032753425" description="Lipoprotein" evidence="1">
    <location>
        <begin position="22"/>
        <end position="176"/>
    </location>
</feature>
<reference evidence="2 3" key="1">
    <citation type="submission" date="2020-08" db="EMBL/GenBank/DDBJ databases">
        <title>Genomic Encyclopedia of Type Strains, Phase IV (KMG-IV): sequencing the most valuable type-strain genomes for metagenomic binning, comparative biology and taxonomic classification.</title>
        <authorList>
            <person name="Goeker M."/>
        </authorList>
    </citation>
    <scope>NUCLEOTIDE SEQUENCE [LARGE SCALE GENOMIC DNA]</scope>
    <source>
        <strain evidence="2 3">YC6723</strain>
    </source>
</reference>
<evidence type="ECO:0008006" key="4">
    <source>
        <dbReference type="Google" id="ProtNLM"/>
    </source>
</evidence>
<protein>
    <recommendedName>
        <fullName evidence="4">Lipoprotein</fullName>
    </recommendedName>
</protein>
<keyword evidence="1" id="KW-0732">Signal</keyword>
<keyword evidence="3" id="KW-1185">Reference proteome</keyword>
<feature type="signal peptide" evidence="1">
    <location>
        <begin position="1"/>
        <end position="21"/>
    </location>
</feature>
<organism evidence="2 3">
    <name type="scientific">Sphingomonas jinjuensis</name>
    <dbReference type="NCBI Taxonomy" id="535907"/>
    <lineage>
        <taxon>Bacteria</taxon>
        <taxon>Pseudomonadati</taxon>
        <taxon>Pseudomonadota</taxon>
        <taxon>Alphaproteobacteria</taxon>
        <taxon>Sphingomonadales</taxon>
        <taxon>Sphingomonadaceae</taxon>
        <taxon>Sphingomonas</taxon>
    </lineage>
</organism>
<evidence type="ECO:0000313" key="2">
    <source>
        <dbReference type="EMBL" id="MBB4152165.1"/>
    </source>
</evidence>
<proteinExistence type="predicted"/>
<gene>
    <name evidence="2" type="ORF">GGQ80_000041</name>
</gene>
<name>A0A840FFM3_9SPHN</name>
<dbReference type="EMBL" id="JACIEV010000001">
    <property type="protein sequence ID" value="MBB4152165.1"/>
    <property type="molecule type" value="Genomic_DNA"/>
</dbReference>